<keyword evidence="3" id="KW-1185">Reference proteome</keyword>
<protein>
    <submittedName>
        <fullName evidence="2">Uncharacterized protein</fullName>
    </submittedName>
</protein>
<feature type="compositionally biased region" description="Basic and acidic residues" evidence="1">
    <location>
        <begin position="299"/>
        <end position="320"/>
    </location>
</feature>
<dbReference type="GO" id="GO:0051256">
    <property type="term" value="P:mitotic spindle midzone assembly"/>
    <property type="evidence" value="ECO:0007669"/>
    <property type="project" value="TreeGrafter"/>
</dbReference>
<sequence>MEEVFTAEFVVHEVSCSLPYISKPAITIRFLEFPTLTIFGSVQKVLIFNKGKSCKFSMTLTTLRASLKRYPLYIMLVDALPNNIKMLGTAAVDLSAFADCGISTCSDFKRNVINLHDPIKNAVAKLDLSISISQYTDGITRTPNEVFEKINYENLKVTPIEKQVEIGIGTDPMPLRMPGKNMTTTSTMTIEKTEAKEVQTSVFQENYSPPPMFFTKSKVPTRPAYYPTVPPSYNQPVIEGPSSDMLIDKLINEIQQLKQVSALQQNWSYPPVMTLKQPEQIKNTNPSKESLQESVKSSSRSERNSKKSSSRDKKNYEGKTVKPGQEAPLVASSSSVLSQSRAIKESTSEYTEDFEEESIVKSSSREGFTKCYVCGEFVKISEAKDHPNNCKKIREKISPRGDSGDTWGRDAMKSVNSIAEVYDSDFEECSESISSNR</sequence>
<dbReference type="EMBL" id="MPUH01000083">
    <property type="protein sequence ID" value="OMJ91325.1"/>
    <property type="molecule type" value="Genomic_DNA"/>
</dbReference>
<evidence type="ECO:0000256" key="1">
    <source>
        <dbReference type="SAM" id="MobiDB-lite"/>
    </source>
</evidence>
<dbReference type="PANTHER" id="PTHR21831:SF2">
    <property type="entry name" value="MICROTUBULE-ASSOCIATED PROTEIN 10"/>
    <property type="match status" value="1"/>
</dbReference>
<feature type="compositionally biased region" description="Low complexity" evidence="1">
    <location>
        <begin position="287"/>
        <end position="298"/>
    </location>
</feature>
<dbReference type="Pfam" id="PF14924">
    <property type="entry name" value="MAP10_N"/>
    <property type="match status" value="1"/>
</dbReference>
<dbReference type="GO" id="GO:0008017">
    <property type="term" value="F:microtubule binding"/>
    <property type="evidence" value="ECO:0007669"/>
    <property type="project" value="InterPro"/>
</dbReference>
<gene>
    <name evidence="2" type="ORF">SteCoe_6114</name>
</gene>
<dbReference type="GO" id="GO:0032467">
    <property type="term" value="P:positive regulation of cytokinesis"/>
    <property type="evidence" value="ECO:0007669"/>
    <property type="project" value="TreeGrafter"/>
</dbReference>
<feature type="compositionally biased region" description="Low complexity" evidence="1">
    <location>
        <begin position="329"/>
        <end position="340"/>
    </location>
</feature>
<dbReference type="PANTHER" id="PTHR21831">
    <property type="entry name" value="MICROTUBULE-ASSOCIATED PROTEIN 10"/>
    <property type="match status" value="1"/>
</dbReference>
<evidence type="ECO:0000313" key="3">
    <source>
        <dbReference type="Proteomes" id="UP000187209"/>
    </source>
</evidence>
<dbReference type="GO" id="GO:0030496">
    <property type="term" value="C:midbody"/>
    <property type="evidence" value="ECO:0007669"/>
    <property type="project" value="TreeGrafter"/>
</dbReference>
<accession>A0A1R2CQR3</accession>
<dbReference type="GO" id="GO:1990023">
    <property type="term" value="C:mitotic spindle midzone"/>
    <property type="evidence" value="ECO:0007669"/>
    <property type="project" value="TreeGrafter"/>
</dbReference>
<organism evidence="2 3">
    <name type="scientific">Stentor coeruleus</name>
    <dbReference type="NCBI Taxonomy" id="5963"/>
    <lineage>
        <taxon>Eukaryota</taxon>
        <taxon>Sar</taxon>
        <taxon>Alveolata</taxon>
        <taxon>Ciliophora</taxon>
        <taxon>Postciliodesmatophora</taxon>
        <taxon>Heterotrichea</taxon>
        <taxon>Heterotrichida</taxon>
        <taxon>Stentoridae</taxon>
        <taxon>Stentor</taxon>
    </lineage>
</organism>
<comment type="caution">
    <text evidence="2">The sequence shown here is derived from an EMBL/GenBank/DDBJ whole genome shotgun (WGS) entry which is preliminary data.</text>
</comment>
<name>A0A1R2CQR3_9CILI</name>
<dbReference type="AlphaFoldDB" id="A0A1R2CQR3"/>
<reference evidence="2 3" key="1">
    <citation type="submission" date="2016-11" db="EMBL/GenBank/DDBJ databases">
        <title>The macronuclear genome of Stentor coeruleus: a giant cell with tiny introns.</title>
        <authorList>
            <person name="Slabodnick M."/>
            <person name="Ruby J.G."/>
            <person name="Reiff S.B."/>
            <person name="Swart E.C."/>
            <person name="Gosai S."/>
            <person name="Prabakaran S."/>
            <person name="Witkowska E."/>
            <person name="Larue G.E."/>
            <person name="Fisher S."/>
            <person name="Freeman R.M."/>
            <person name="Gunawardena J."/>
            <person name="Chu W."/>
            <person name="Stover N.A."/>
            <person name="Gregory B.D."/>
            <person name="Nowacki M."/>
            <person name="Derisi J."/>
            <person name="Roy S.W."/>
            <person name="Marshall W.F."/>
            <person name="Sood P."/>
        </authorList>
    </citation>
    <scope>NUCLEOTIDE SEQUENCE [LARGE SCALE GENOMIC DNA]</scope>
    <source>
        <strain evidence="2">WM001</strain>
    </source>
</reference>
<dbReference type="GO" id="GO:0005881">
    <property type="term" value="C:cytoplasmic microtubule"/>
    <property type="evidence" value="ECO:0007669"/>
    <property type="project" value="TreeGrafter"/>
</dbReference>
<dbReference type="InterPro" id="IPR039302">
    <property type="entry name" value="MAP10"/>
</dbReference>
<dbReference type="GO" id="GO:0031122">
    <property type="term" value="P:cytoplasmic microtubule organization"/>
    <property type="evidence" value="ECO:0007669"/>
    <property type="project" value="TreeGrafter"/>
</dbReference>
<dbReference type="GO" id="GO:0097431">
    <property type="term" value="C:mitotic spindle pole"/>
    <property type="evidence" value="ECO:0007669"/>
    <property type="project" value="TreeGrafter"/>
</dbReference>
<feature type="region of interest" description="Disordered" evidence="1">
    <location>
        <begin position="275"/>
        <end position="359"/>
    </location>
</feature>
<evidence type="ECO:0000313" key="2">
    <source>
        <dbReference type="EMBL" id="OMJ91325.1"/>
    </source>
</evidence>
<dbReference type="Proteomes" id="UP000187209">
    <property type="component" value="Unassembled WGS sequence"/>
</dbReference>
<proteinExistence type="predicted"/>
<dbReference type="OrthoDB" id="10547185at2759"/>
<dbReference type="GO" id="GO:0005813">
    <property type="term" value="C:centrosome"/>
    <property type="evidence" value="ECO:0007669"/>
    <property type="project" value="TreeGrafter"/>
</dbReference>